<keyword evidence="2" id="KW-1185">Reference proteome</keyword>
<gene>
    <name evidence="1" type="ORF">Patl1_17894</name>
</gene>
<protein>
    <submittedName>
        <fullName evidence="1">Uncharacterized protein</fullName>
    </submittedName>
</protein>
<evidence type="ECO:0000313" key="1">
    <source>
        <dbReference type="EMBL" id="KAJ0104787.1"/>
    </source>
</evidence>
<evidence type="ECO:0000313" key="2">
    <source>
        <dbReference type="Proteomes" id="UP001164250"/>
    </source>
</evidence>
<name>A0ACC1BYL4_9ROSI</name>
<accession>A0ACC1BYL4</accession>
<organism evidence="1 2">
    <name type="scientific">Pistacia atlantica</name>
    <dbReference type="NCBI Taxonomy" id="434234"/>
    <lineage>
        <taxon>Eukaryota</taxon>
        <taxon>Viridiplantae</taxon>
        <taxon>Streptophyta</taxon>
        <taxon>Embryophyta</taxon>
        <taxon>Tracheophyta</taxon>
        <taxon>Spermatophyta</taxon>
        <taxon>Magnoliopsida</taxon>
        <taxon>eudicotyledons</taxon>
        <taxon>Gunneridae</taxon>
        <taxon>Pentapetalae</taxon>
        <taxon>rosids</taxon>
        <taxon>malvids</taxon>
        <taxon>Sapindales</taxon>
        <taxon>Anacardiaceae</taxon>
        <taxon>Pistacia</taxon>
    </lineage>
</organism>
<sequence>MGRSPCCDKLNVKRGIWTAEEDAKILAYVSNHGAGNWTSVPKKAAQQLPGRTDNDVKNYWNTKVRKKLSQMGIDPVTHKPFSQILADYGNIGGLAKSGNRIGSLNRDTKNAFMSKSEQYQTPHPQAFSSINTSHLMTTMIPPKVEPMVEDSFNINHNMNSETNLMDLLAQIQAIKLMNEASNCANHKTITSQFLNEGTLSSPSSSSSTCSTAAQDQKSKDFSWQDFLLEDALLSANPQVQDSTLEFSSKDFPNNSHYVTPRSQINNENNIKIHNGVKRMDFGGPIYGFPASSSTDSFICGSYDTPTK</sequence>
<comment type="caution">
    <text evidence="1">The sequence shown here is derived from an EMBL/GenBank/DDBJ whole genome shotgun (WGS) entry which is preliminary data.</text>
</comment>
<proteinExistence type="predicted"/>
<reference evidence="2" key="1">
    <citation type="journal article" date="2023" name="G3 (Bethesda)">
        <title>Genome assembly and association tests identify interacting loci associated with vigor, precocity, and sex in interspecific pistachio rootstocks.</title>
        <authorList>
            <person name="Palmer W."/>
            <person name="Jacygrad E."/>
            <person name="Sagayaradj S."/>
            <person name="Cavanaugh K."/>
            <person name="Han R."/>
            <person name="Bertier L."/>
            <person name="Beede B."/>
            <person name="Kafkas S."/>
            <person name="Golino D."/>
            <person name="Preece J."/>
            <person name="Michelmore R."/>
        </authorList>
    </citation>
    <scope>NUCLEOTIDE SEQUENCE [LARGE SCALE GENOMIC DNA]</scope>
</reference>
<dbReference type="EMBL" id="CM047898">
    <property type="protein sequence ID" value="KAJ0104787.1"/>
    <property type="molecule type" value="Genomic_DNA"/>
</dbReference>
<dbReference type="Proteomes" id="UP001164250">
    <property type="component" value="Chromosome 2"/>
</dbReference>